<organism evidence="9 10">
    <name type="scientific">Candidatus Harrisonbacteria bacterium CG10_big_fil_rev_8_21_14_0_10_44_23</name>
    <dbReference type="NCBI Taxonomy" id="1974585"/>
    <lineage>
        <taxon>Bacteria</taxon>
        <taxon>Candidatus Harrisoniibacteriota</taxon>
    </lineage>
</organism>
<dbReference type="Pfam" id="PF09335">
    <property type="entry name" value="VTT_dom"/>
    <property type="match status" value="1"/>
</dbReference>
<comment type="similarity">
    <text evidence="2 7">Belongs to the DedA family.</text>
</comment>
<keyword evidence="6 7" id="KW-0472">Membrane</keyword>
<dbReference type="Proteomes" id="UP000229615">
    <property type="component" value="Unassembled WGS sequence"/>
</dbReference>
<comment type="caution">
    <text evidence="9">The sequence shown here is derived from an EMBL/GenBank/DDBJ whole genome shotgun (WGS) entry which is preliminary data.</text>
</comment>
<evidence type="ECO:0000256" key="4">
    <source>
        <dbReference type="ARBA" id="ARBA00022692"/>
    </source>
</evidence>
<dbReference type="PANTHER" id="PTHR30353:SF15">
    <property type="entry name" value="INNER MEMBRANE PROTEIN YABI"/>
    <property type="match status" value="1"/>
</dbReference>
<accession>A0A2H0UPI9</accession>
<dbReference type="AlphaFoldDB" id="A0A2H0UPI9"/>
<evidence type="ECO:0000313" key="9">
    <source>
        <dbReference type="EMBL" id="PIR88342.1"/>
    </source>
</evidence>
<dbReference type="PANTHER" id="PTHR30353">
    <property type="entry name" value="INNER MEMBRANE PROTEIN DEDA-RELATED"/>
    <property type="match status" value="1"/>
</dbReference>
<dbReference type="GO" id="GO:0005886">
    <property type="term" value="C:plasma membrane"/>
    <property type="evidence" value="ECO:0007669"/>
    <property type="project" value="UniProtKB-SubCell"/>
</dbReference>
<evidence type="ECO:0000256" key="7">
    <source>
        <dbReference type="RuleBase" id="RU367016"/>
    </source>
</evidence>
<keyword evidence="3 7" id="KW-1003">Cell membrane</keyword>
<keyword evidence="4 7" id="KW-0812">Transmembrane</keyword>
<dbReference type="InterPro" id="IPR032818">
    <property type="entry name" value="DedA-like"/>
</dbReference>
<proteinExistence type="inferred from homology"/>
<dbReference type="InterPro" id="IPR032816">
    <property type="entry name" value="VTT_dom"/>
</dbReference>
<feature type="transmembrane region" description="Helical" evidence="7">
    <location>
        <begin position="9"/>
        <end position="26"/>
    </location>
</feature>
<evidence type="ECO:0000256" key="2">
    <source>
        <dbReference type="ARBA" id="ARBA00010792"/>
    </source>
</evidence>
<dbReference type="EMBL" id="PFBB01000031">
    <property type="protein sequence ID" value="PIR88342.1"/>
    <property type="molecule type" value="Genomic_DNA"/>
</dbReference>
<evidence type="ECO:0000313" key="10">
    <source>
        <dbReference type="Proteomes" id="UP000229615"/>
    </source>
</evidence>
<evidence type="ECO:0000259" key="8">
    <source>
        <dbReference type="Pfam" id="PF09335"/>
    </source>
</evidence>
<name>A0A2H0UPI9_9BACT</name>
<reference evidence="10" key="1">
    <citation type="submission" date="2017-09" db="EMBL/GenBank/DDBJ databases">
        <title>Depth-based differentiation of microbial function through sediment-hosted aquifers and enrichment of novel symbionts in the deep terrestrial subsurface.</title>
        <authorList>
            <person name="Probst A.J."/>
            <person name="Ladd B."/>
            <person name="Jarett J.K."/>
            <person name="Geller-Mcgrath D.E."/>
            <person name="Sieber C.M.K."/>
            <person name="Emerson J.B."/>
            <person name="Anantharaman K."/>
            <person name="Thomas B.C."/>
            <person name="Malmstrom R."/>
            <person name="Stieglmeier M."/>
            <person name="Klingl A."/>
            <person name="Woyke T."/>
            <person name="Ryan C.M."/>
            <person name="Banfield J.F."/>
        </authorList>
    </citation>
    <scope>NUCLEOTIDE SEQUENCE [LARGE SCALE GENOMIC DNA]</scope>
</reference>
<feature type="transmembrane region" description="Helical" evidence="7">
    <location>
        <begin position="46"/>
        <end position="66"/>
    </location>
</feature>
<feature type="domain" description="VTT" evidence="8">
    <location>
        <begin position="28"/>
        <end position="148"/>
    </location>
</feature>
<feature type="transmembrane region" description="Helical" evidence="7">
    <location>
        <begin position="166"/>
        <end position="184"/>
    </location>
</feature>
<evidence type="ECO:0000256" key="5">
    <source>
        <dbReference type="ARBA" id="ARBA00022989"/>
    </source>
</evidence>
<protein>
    <recommendedName>
        <fullName evidence="8">VTT domain-containing protein</fullName>
    </recommendedName>
</protein>
<gene>
    <name evidence="9" type="ORF">COU09_02815</name>
</gene>
<evidence type="ECO:0000256" key="1">
    <source>
        <dbReference type="ARBA" id="ARBA00004651"/>
    </source>
</evidence>
<evidence type="ECO:0000256" key="3">
    <source>
        <dbReference type="ARBA" id="ARBA00022475"/>
    </source>
</evidence>
<sequence>MTSLFLSGFANWGIFRYVAIFVGMSIEGDATLFTSGFLAERAYVNFPIAMAVAFLGTVCGDMLWFYMGKKMKNRDGFIMRRVERLSKPLDNQLKNYPFSTLIISKYSIGIHRAVIFRFASIGNSFKDFLAKNCLASFLWIIGVGSLGYLSGASFDLIKKYLQFSEISLLIGLIVFIGISSWIGYQNKTKGQ</sequence>
<keyword evidence="5 7" id="KW-1133">Transmembrane helix</keyword>
<feature type="transmembrane region" description="Helical" evidence="7">
    <location>
        <begin position="133"/>
        <end position="154"/>
    </location>
</feature>
<comment type="subcellular location">
    <subcellularLocation>
        <location evidence="1 7">Cell membrane</location>
        <topology evidence="1 7">Multi-pass membrane protein</topology>
    </subcellularLocation>
</comment>
<evidence type="ECO:0000256" key="6">
    <source>
        <dbReference type="ARBA" id="ARBA00023136"/>
    </source>
</evidence>